<sequence length="181" mass="21454">MKLKALFIAILIIASCKHVDQETVEIKEDENKKLNLIVNSSNVKLEVYNFKAFEKFLNLKDDKVYVINFWATWCAPCVKELPYFEKLNELYNDKNVEVILVSLDFPHLYDSKLKPFIKERKLISKVIALDDVDMNTWIPKVDDKWSGSIPATIIYRNDNKKFFERSFTYEELELEVMRFIN</sequence>
<keyword evidence="2" id="KW-0201">Cytochrome c-type biogenesis</keyword>
<dbReference type="STRING" id="1849968.A8C32_07680"/>
<dbReference type="GO" id="GO:0016491">
    <property type="term" value="F:oxidoreductase activity"/>
    <property type="evidence" value="ECO:0007669"/>
    <property type="project" value="InterPro"/>
</dbReference>
<evidence type="ECO:0000256" key="3">
    <source>
        <dbReference type="ARBA" id="ARBA00023284"/>
    </source>
</evidence>
<protein>
    <submittedName>
        <fullName evidence="5">Thioredoxin</fullName>
    </submittedName>
</protein>
<dbReference type="CDD" id="cd02966">
    <property type="entry name" value="TlpA_like_family"/>
    <property type="match status" value="1"/>
</dbReference>
<keyword evidence="3" id="KW-0676">Redox-active center</keyword>
<dbReference type="PROSITE" id="PS51257">
    <property type="entry name" value="PROKAR_LIPOPROTEIN"/>
    <property type="match status" value="1"/>
</dbReference>
<dbReference type="InterPro" id="IPR036249">
    <property type="entry name" value="Thioredoxin-like_sf"/>
</dbReference>
<dbReference type="InterPro" id="IPR013766">
    <property type="entry name" value="Thioredoxin_domain"/>
</dbReference>
<name>A0A1E5SIV4_9FLAO</name>
<evidence type="ECO:0000256" key="1">
    <source>
        <dbReference type="ARBA" id="ARBA00004196"/>
    </source>
</evidence>
<gene>
    <name evidence="5" type="ORF">A8C32_07680</name>
</gene>
<proteinExistence type="predicted"/>
<comment type="subcellular location">
    <subcellularLocation>
        <location evidence="1">Cell envelope</location>
    </subcellularLocation>
</comment>
<dbReference type="PANTHER" id="PTHR42852:SF17">
    <property type="entry name" value="THIOREDOXIN-LIKE PROTEIN HI_1115"/>
    <property type="match status" value="1"/>
</dbReference>
<dbReference type="OrthoDB" id="9815205at2"/>
<dbReference type="Gene3D" id="3.40.30.10">
    <property type="entry name" value="Glutaredoxin"/>
    <property type="match status" value="1"/>
</dbReference>
<evidence type="ECO:0000256" key="2">
    <source>
        <dbReference type="ARBA" id="ARBA00022748"/>
    </source>
</evidence>
<dbReference type="Proteomes" id="UP000095713">
    <property type="component" value="Unassembled WGS sequence"/>
</dbReference>
<dbReference type="SUPFAM" id="SSF52833">
    <property type="entry name" value="Thioredoxin-like"/>
    <property type="match status" value="1"/>
</dbReference>
<evidence type="ECO:0000313" key="6">
    <source>
        <dbReference type="Proteomes" id="UP000095713"/>
    </source>
</evidence>
<dbReference type="RefSeq" id="WP_069831731.1">
    <property type="nucleotide sequence ID" value="NZ_MDJD01000054.1"/>
</dbReference>
<organism evidence="5 6">
    <name type="scientific">Flavivirga aquatica</name>
    <dbReference type="NCBI Taxonomy" id="1849968"/>
    <lineage>
        <taxon>Bacteria</taxon>
        <taxon>Pseudomonadati</taxon>
        <taxon>Bacteroidota</taxon>
        <taxon>Flavobacteriia</taxon>
        <taxon>Flavobacteriales</taxon>
        <taxon>Flavobacteriaceae</taxon>
        <taxon>Flavivirga</taxon>
    </lineage>
</organism>
<dbReference type="PROSITE" id="PS51352">
    <property type="entry name" value="THIOREDOXIN_2"/>
    <property type="match status" value="1"/>
</dbReference>
<dbReference type="EMBL" id="MDJD01000054">
    <property type="protein sequence ID" value="OEJ99048.1"/>
    <property type="molecule type" value="Genomic_DNA"/>
</dbReference>
<dbReference type="PANTHER" id="PTHR42852">
    <property type="entry name" value="THIOL:DISULFIDE INTERCHANGE PROTEIN DSBE"/>
    <property type="match status" value="1"/>
</dbReference>
<dbReference type="GO" id="GO:0030313">
    <property type="term" value="C:cell envelope"/>
    <property type="evidence" value="ECO:0007669"/>
    <property type="project" value="UniProtKB-SubCell"/>
</dbReference>
<feature type="domain" description="Thioredoxin" evidence="4">
    <location>
        <begin position="34"/>
        <end position="181"/>
    </location>
</feature>
<dbReference type="PROSITE" id="PS00194">
    <property type="entry name" value="THIOREDOXIN_1"/>
    <property type="match status" value="1"/>
</dbReference>
<comment type="caution">
    <text evidence="5">The sequence shown here is derived from an EMBL/GenBank/DDBJ whole genome shotgun (WGS) entry which is preliminary data.</text>
</comment>
<dbReference type="GO" id="GO:0017004">
    <property type="term" value="P:cytochrome complex assembly"/>
    <property type="evidence" value="ECO:0007669"/>
    <property type="project" value="UniProtKB-KW"/>
</dbReference>
<reference evidence="5 6" key="1">
    <citation type="submission" date="2016-05" db="EMBL/GenBank/DDBJ databases">
        <title>Draft Genome Sequence of Algibacter sp. Strain SK-16 Isolated from the Surface Water of Aburatsubo Inlet.</title>
        <authorList>
            <person name="Wong S.-K."/>
            <person name="Yoshizawa S."/>
            <person name="Nakajima Y."/>
            <person name="Ogura Y."/>
            <person name="Tetsuya H."/>
            <person name="Hamasaki K."/>
        </authorList>
    </citation>
    <scope>NUCLEOTIDE SEQUENCE [LARGE SCALE GENOMIC DNA]</scope>
    <source>
        <strain evidence="5 6">SK-16</strain>
    </source>
</reference>
<accession>A0A1E5SIV4</accession>
<dbReference type="InterPro" id="IPR013740">
    <property type="entry name" value="Redoxin"/>
</dbReference>
<evidence type="ECO:0000259" key="4">
    <source>
        <dbReference type="PROSITE" id="PS51352"/>
    </source>
</evidence>
<keyword evidence="6" id="KW-1185">Reference proteome</keyword>
<dbReference type="AlphaFoldDB" id="A0A1E5SIV4"/>
<dbReference type="InterPro" id="IPR050553">
    <property type="entry name" value="Thioredoxin_ResA/DsbE_sf"/>
</dbReference>
<evidence type="ECO:0000313" key="5">
    <source>
        <dbReference type="EMBL" id="OEJ99048.1"/>
    </source>
</evidence>
<dbReference type="Pfam" id="PF08534">
    <property type="entry name" value="Redoxin"/>
    <property type="match status" value="1"/>
</dbReference>
<dbReference type="InterPro" id="IPR017937">
    <property type="entry name" value="Thioredoxin_CS"/>
</dbReference>